<feature type="repeat" description="WD" evidence="6">
    <location>
        <begin position="422"/>
        <end position="463"/>
    </location>
</feature>
<dbReference type="FunFam" id="2.130.10.10:FF:000499">
    <property type="entry name" value="PWP2, small subunit processome component"/>
    <property type="match status" value="1"/>
</dbReference>
<dbReference type="InterPro" id="IPR001680">
    <property type="entry name" value="WD40_rpt"/>
</dbReference>
<name>G3PQ23_GASAC</name>
<dbReference type="PROSITE" id="PS50082">
    <property type="entry name" value="WD_REPEATS_2"/>
    <property type="match status" value="4"/>
</dbReference>
<keyword evidence="10" id="KW-1185">Reference proteome</keyword>
<dbReference type="InterPro" id="IPR007148">
    <property type="entry name" value="SSU_processome_Utp12"/>
</dbReference>
<dbReference type="FunFam" id="2.130.10.10:FF:000541">
    <property type="entry name" value="PWP2, small subunit processome component"/>
    <property type="match status" value="1"/>
</dbReference>
<dbReference type="InterPro" id="IPR027145">
    <property type="entry name" value="PWP2"/>
</dbReference>
<dbReference type="PANTHER" id="PTHR19858:SF0">
    <property type="entry name" value="PERIODIC TRYPTOPHAN PROTEIN 2 HOMOLOG"/>
    <property type="match status" value="1"/>
</dbReference>
<feature type="compositionally biased region" description="Basic and acidic residues" evidence="7">
    <location>
        <begin position="250"/>
        <end position="262"/>
    </location>
</feature>
<sequence>MKFAYKFSNLLGAVYRQGNLSFSKDGNAVISPVGNRVSVFDLKNNTSETLPVSTTKNITSVGLSPDGALAVLVDEDGAALLVSLVTRAVLHHFHFHKPVSSIRFSPDGRKFVVTKENVALMYHAPGKQREFNAFALDKSYYGPYDETTCIDWTDDSKCFVVGSKDMSTWVFGAERWANLIYYSLGGHKDLIVGCFFEKDSLDLYTVSQDGTLCVWESDAELQDLVLKKDRDKRKPPSQGEEDEEEEEGDKAEGEVIRGKAEQVSDSSKNHPKGRRSKLLNETSTFFCSFRHFFNKEGDFNNLTAAAFHKPTRILVTGFASGTFHLHELPEFNLIHSLSISQQRISSVAINGSGDWIGFGCSGLGQLLVWEWQSESYVFKQQGHFNNMASLAYSPDGQYIATGGDDGKVKVWNANSGLCFVTFTEHTSSVTNVTFTSSGFVIVSASLDGTVRAYDLHRYRNFRTFASPRPAQFSSLAVDVAGELVSAGAQDSFEIFLWSMQTGRLLEVLGGHEGPVSCLDFSPLRSILASASWDRTVRLWDMWDSWQVKETLLLTSDGLSVTYRPDGQELAVATLNGEISFWNPDAATQTGSVVGRHDLETGRKDTDKISAKQLAKCKSFTSLCYSADGDSLLAGGQSRFVCIYNVKEQMLMKKFEISCNLSFDAMEEFLDRRKMTEFGSLALVDEGAGDGDGVNISLPGVRRGDMSSRHFKPEIRVSSLRFSPTGRSWAATTTEGLLVYSMDGSMVFDPYDLDLDVTPASIRKQLRLQEWASAIVLAFRLNEKALKQEVLEAIPHEQVPVVCGSLPDIYVEKLLGFVAASLEKSGHLQFYMTWAQSLLMLHGQKLKNRCGAILPTLQALQKSIQRHFDSLSKLCDFNMYNIRYAEALSKQRGVKRPAEEEEEEEEEKEEDDGDEDELSEEMSVASLEDADLML</sequence>
<dbReference type="InterPro" id="IPR019775">
    <property type="entry name" value="WD40_repeat_CS"/>
</dbReference>
<dbReference type="PRINTS" id="PR00320">
    <property type="entry name" value="GPROTEINBRPT"/>
</dbReference>
<feature type="compositionally biased region" description="Acidic residues" evidence="7">
    <location>
        <begin position="239"/>
        <end position="249"/>
    </location>
</feature>
<keyword evidence="5" id="KW-0539">Nucleus</keyword>
<feature type="repeat" description="WD" evidence="6">
    <location>
        <begin position="508"/>
        <end position="541"/>
    </location>
</feature>
<evidence type="ECO:0000259" key="8">
    <source>
        <dbReference type="Pfam" id="PF04003"/>
    </source>
</evidence>
<dbReference type="InterPro" id="IPR015943">
    <property type="entry name" value="WD40/YVTN_repeat-like_dom_sf"/>
</dbReference>
<evidence type="ECO:0000256" key="2">
    <source>
        <dbReference type="ARBA" id="ARBA00010226"/>
    </source>
</evidence>
<reference evidence="9" key="3">
    <citation type="submission" date="2025-09" db="UniProtKB">
        <authorList>
            <consortium name="Ensembl"/>
        </authorList>
    </citation>
    <scope>IDENTIFICATION</scope>
</reference>
<dbReference type="Ensembl" id="ENSGACT00000019746.2">
    <property type="protein sequence ID" value="ENSGACP00000019708.2"/>
    <property type="gene ID" value="ENSGACG00000014928.3"/>
</dbReference>
<feature type="repeat" description="WD" evidence="6">
    <location>
        <begin position="184"/>
        <end position="216"/>
    </location>
</feature>
<evidence type="ECO:0000256" key="3">
    <source>
        <dbReference type="ARBA" id="ARBA00022574"/>
    </source>
</evidence>
<evidence type="ECO:0000256" key="6">
    <source>
        <dbReference type="PROSITE-ProRule" id="PRU00221"/>
    </source>
</evidence>
<feature type="domain" description="Small-subunit processome Utp12" evidence="8">
    <location>
        <begin position="781"/>
        <end position="884"/>
    </location>
</feature>
<reference evidence="9 10" key="1">
    <citation type="journal article" date="2021" name="G3 (Bethesda)">
        <title>Improved contiguity of the threespine stickleback genome using long-read sequencing.</title>
        <authorList>
            <person name="Nath S."/>
            <person name="Shaw D.E."/>
            <person name="White M.A."/>
        </authorList>
    </citation>
    <scope>NUCLEOTIDE SEQUENCE [LARGE SCALE GENOMIC DNA]</scope>
    <source>
        <strain evidence="9 10">Lake Benthic</strain>
    </source>
</reference>
<keyword evidence="3 6" id="KW-0853">WD repeat</keyword>
<feature type="compositionally biased region" description="Acidic residues" evidence="7">
    <location>
        <begin position="898"/>
        <end position="919"/>
    </location>
</feature>
<dbReference type="PROSITE" id="PS00678">
    <property type="entry name" value="WD_REPEATS_1"/>
    <property type="match status" value="2"/>
</dbReference>
<dbReference type="InterPro" id="IPR020472">
    <property type="entry name" value="WD40_PAC1"/>
</dbReference>
<dbReference type="InterPro" id="IPR011047">
    <property type="entry name" value="Quinoprotein_ADH-like_sf"/>
</dbReference>
<evidence type="ECO:0000256" key="1">
    <source>
        <dbReference type="ARBA" id="ARBA00004604"/>
    </source>
</evidence>
<dbReference type="GO" id="GO:0034388">
    <property type="term" value="C:Pwp2p-containing subcomplex of 90S preribosome"/>
    <property type="evidence" value="ECO:0007669"/>
    <property type="project" value="TreeGrafter"/>
</dbReference>
<comment type="subcellular location">
    <subcellularLocation>
        <location evidence="1">Nucleus</location>
        <location evidence="1">Nucleolus</location>
    </subcellularLocation>
</comment>
<dbReference type="SMART" id="SM00320">
    <property type="entry name" value="WD40"/>
    <property type="match status" value="12"/>
</dbReference>
<dbReference type="GeneTree" id="ENSGT00550000074981"/>
<dbReference type="SUPFAM" id="SSF50998">
    <property type="entry name" value="Quinoprotein alcohol dehydrogenase-like"/>
    <property type="match status" value="1"/>
</dbReference>
<reference evidence="9" key="2">
    <citation type="submission" date="2025-08" db="UniProtKB">
        <authorList>
            <consortium name="Ensembl"/>
        </authorList>
    </citation>
    <scope>IDENTIFICATION</scope>
</reference>
<accession>G3PQ23</accession>
<evidence type="ECO:0000256" key="4">
    <source>
        <dbReference type="ARBA" id="ARBA00022737"/>
    </source>
</evidence>
<dbReference type="PROSITE" id="PS50294">
    <property type="entry name" value="WD_REPEATS_REGION"/>
    <property type="match status" value="3"/>
</dbReference>
<keyword evidence="4" id="KW-0677">Repeat</keyword>
<dbReference type="GO" id="GO:0000462">
    <property type="term" value="P:maturation of SSU-rRNA from tricistronic rRNA transcript (SSU-rRNA, 5.8S rRNA, LSU-rRNA)"/>
    <property type="evidence" value="ECO:0007669"/>
    <property type="project" value="TreeGrafter"/>
</dbReference>
<feature type="region of interest" description="Disordered" evidence="7">
    <location>
        <begin position="227"/>
        <end position="275"/>
    </location>
</feature>
<protein>
    <recommendedName>
        <fullName evidence="8">Small-subunit processome Utp12 domain-containing protein</fullName>
    </recommendedName>
</protein>
<dbReference type="PANTHER" id="PTHR19858">
    <property type="entry name" value="WD40 REPEAT PROTEIN"/>
    <property type="match status" value="1"/>
</dbReference>
<dbReference type="FunFam" id="2.130.10.10:FF:001231">
    <property type="entry name" value="PWP2, small subunit processome component"/>
    <property type="match status" value="1"/>
</dbReference>
<dbReference type="Gene3D" id="2.130.10.10">
    <property type="entry name" value="YVTN repeat-like/Quinoprotein amine dehydrogenase"/>
    <property type="match status" value="3"/>
</dbReference>
<dbReference type="GO" id="GO:0000028">
    <property type="term" value="P:ribosomal small subunit assembly"/>
    <property type="evidence" value="ECO:0007669"/>
    <property type="project" value="TreeGrafter"/>
</dbReference>
<evidence type="ECO:0000313" key="10">
    <source>
        <dbReference type="Proteomes" id="UP000007635"/>
    </source>
</evidence>
<feature type="region of interest" description="Disordered" evidence="7">
    <location>
        <begin position="889"/>
        <end position="933"/>
    </location>
</feature>
<evidence type="ECO:0000313" key="9">
    <source>
        <dbReference type="Ensembl" id="ENSGACP00000019708.2"/>
    </source>
</evidence>
<comment type="similarity">
    <text evidence="2">Belongs to the WD repeat PWP2 family.</text>
</comment>
<dbReference type="Pfam" id="PF04003">
    <property type="entry name" value="Utp12"/>
    <property type="match status" value="1"/>
</dbReference>
<dbReference type="CDD" id="cd00200">
    <property type="entry name" value="WD40"/>
    <property type="match status" value="1"/>
</dbReference>
<feature type="repeat" description="WD" evidence="6">
    <location>
        <begin position="380"/>
        <end position="421"/>
    </location>
</feature>
<dbReference type="Pfam" id="PF00400">
    <property type="entry name" value="WD40"/>
    <property type="match status" value="4"/>
</dbReference>
<dbReference type="SUPFAM" id="SSF63829">
    <property type="entry name" value="Calcium-dependent phosphotriesterase"/>
    <property type="match status" value="1"/>
</dbReference>
<proteinExistence type="inferred from homology"/>
<organism evidence="9 10">
    <name type="scientific">Gasterosteus aculeatus aculeatus</name>
    <name type="common">three-spined stickleback</name>
    <dbReference type="NCBI Taxonomy" id="481459"/>
    <lineage>
        <taxon>Eukaryota</taxon>
        <taxon>Metazoa</taxon>
        <taxon>Chordata</taxon>
        <taxon>Craniata</taxon>
        <taxon>Vertebrata</taxon>
        <taxon>Euteleostomi</taxon>
        <taxon>Actinopterygii</taxon>
        <taxon>Neopterygii</taxon>
        <taxon>Teleostei</taxon>
        <taxon>Neoteleostei</taxon>
        <taxon>Acanthomorphata</taxon>
        <taxon>Eupercaria</taxon>
        <taxon>Perciformes</taxon>
        <taxon>Cottioidei</taxon>
        <taxon>Gasterosteales</taxon>
        <taxon>Gasterosteidae</taxon>
        <taxon>Gasterosteus</taxon>
    </lineage>
</organism>
<dbReference type="GO" id="GO:0032040">
    <property type="term" value="C:small-subunit processome"/>
    <property type="evidence" value="ECO:0007669"/>
    <property type="project" value="TreeGrafter"/>
</dbReference>
<dbReference type="Proteomes" id="UP000007635">
    <property type="component" value="Chromosome I"/>
</dbReference>
<dbReference type="Bgee" id="ENSGACG00000014928">
    <property type="expression patterns" value="Expressed in embryo and 12 other cell types or tissues"/>
</dbReference>
<evidence type="ECO:0000256" key="5">
    <source>
        <dbReference type="ARBA" id="ARBA00023242"/>
    </source>
</evidence>
<evidence type="ECO:0000256" key="7">
    <source>
        <dbReference type="SAM" id="MobiDB-lite"/>
    </source>
</evidence>
<dbReference type="AlphaFoldDB" id="G3PQ23"/>
<dbReference type="FunFam" id="2.130.10.10:FF:001388">
    <property type="entry name" value="PWP2 small subunit processome component"/>
    <property type="match status" value="1"/>
</dbReference>